<feature type="region of interest" description="Disordered" evidence="1">
    <location>
        <begin position="579"/>
        <end position="604"/>
    </location>
</feature>
<dbReference type="PaxDb" id="2903-EOD17615"/>
<feature type="compositionally biased region" description="Low complexity" evidence="1">
    <location>
        <begin position="783"/>
        <end position="799"/>
    </location>
</feature>
<evidence type="ECO:0000313" key="3">
    <source>
        <dbReference type="Proteomes" id="UP000013827"/>
    </source>
</evidence>
<name>A0A0D3J280_EMIH1</name>
<sequence length="963" mass="97831">MELQSSSSSSSRSRRRRRKSATPAPPPTHSVACLHSATPTTPLQASTAAPATPLAATPFFSPAAPQSEDFRQWALLSPSQARSFLRTPRVTAASPSPTSAAAPVAVAAPAAPNPLATLPPWALRLLAMQQRALLALRQSLHAARADARSLACALADADEELALRASGGRAAAPATPRGEGLGVVADHRGAQPALGPCCAADPLHAWYAPRSGSGELSALPPAPAGRLAWAEAEALSLLLDIYNWLLGQGPPFSRRAFWLEARGCSLSGHSLALLHSSSPSAEEGAAAALVLQSELRRARDAINLRLMRTNVAMAHAESSATWADAAEAMFGWLQACAPSPRPRFPSLPSLLPPMPLSACLRGGGGVVRLSAPAGQRLYALNDTGAEVRVAVSPCEGGEVAPLSGDGPLCGALRLRLRFGDAPGPAASKPVDLVVDAQRVDGTSQYNGECEDDLEAAGPCQGRGQRPQAEEGARGDNPFARPEVGRCFEVEEGAAATPTSESSLSPHAAEPLLRQEGHGLSHAEQAGVRVGSTWESPSTRVAAGERCSPKAAPWQIERAGTLLRRAEEAWAAQAKSLAQESEASDCAAGGGETRLSPTSPPTGGDGVPVATIQLHGPTERAAALALTKAANGVASLSSGRTSLARRATAALSRLPLKSEAKALESRRELLVGLLLHPTAGAAAAATAEASAAEWVSSVAARVVAAPAAARPRELRGLQAPRVSMVVEAFRAASAASGPKESAEWDGPALAAAATRLEGVCSALKKLARAEAPPRATTHPRVSPRGSTSSKGGAAGSTARSPLQPIDSAHSGANAKTTDSAEGATASLRQEPTGGAPTMPQARDADAAAAQDADPAAAQDADAAAAPAAPPKPAAVAAAVPPAATPPDAQLEQERKRLFARRCSREAARSAALVATRSDATEIGAAAPAGFAEQNGAAAAVGLAAEHRGGGGLSQEAVAEALGVD</sequence>
<reference evidence="3" key="1">
    <citation type="journal article" date="2013" name="Nature">
        <title>Pan genome of the phytoplankton Emiliania underpins its global distribution.</title>
        <authorList>
            <person name="Read B.A."/>
            <person name="Kegel J."/>
            <person name="Klute M.J."/>
            <person name="Kuo A."/>
            <person name="Lefebvre S.C."/>
            <person name="Maumus F."/>
            <person name="Mayer C."/>
            <person name="Miller J."/>
            <person name="Monier A."/>
            <person name="Salamov A."/>
            <person name="Young J."/>
            <person name="Aguilar M."/>
            <person name="Claverie J.M."/>
            <person name="Frickenhaus S."/>
            <person name="Gonzalez K."/>
            <person name="Herman E.K."/>
            <person name="Lin Y.C."/>
            <person name="Napier J."/>
            <person name="Ogata H."/>
            <person name="Sarno A.F."/>
            <person name="Shmutz J."/>
            <person name="Schroeder D."/>
            <person name="de Vargas C."/>
            <person name="Verret F."/>
            <person name="von Dassow P."/>
            <person name="Valentin K."/>
            <person name="Van de Peer Y."/>
            <person name="Wheeler G."/>
            <person name="Dacks J.B."/>
            <person name="Delwiche C.F."/>
            <person name="Dyhrman S.T."/>
            <person name="Glockner G."/>
            <person name="John U."/>
            <person name="Richards T."/>
            <person name="Worden A.Z."/>
            <person name="Zhang X."/>
            <person name="Grigoriev I.V."/>
            <person name="Allen A.E."/>
            <person name="Bidle K."/>
            <person name="Borodovsky M."/>
            <person name="Bowler C."/>
            <person name="Brownlee C."/>
            <person name="Cock J.M."/>
            <person name="Elias M."/>
            <person name="Gladyshev V.N."/>
            <person name="Groth M."/>
            <person name="Guda C."/>
            <person name="Hadaegh A."/>
            <person name="Iglesias-Rodriguez M.D."/>
            <person name="Jenkins J."/>
            <person name="Jones B.M."/>
            <person name="Lawson T."/>
            <person name="Leese F."/>
            <person name="Lindquist E."/>
            <person name="Lobanov A."/>
            <person name="Lomsadze A."/>
            <person name="Malik S.B."/>
            <person name="Marsh M.E."/>
            <person name="Mackinder L."/>
            <person name="Mock T."/>
            <person name="Mueller-Roeber B."/>
            <person name="Pagarete A."/>
            <person name="Parker M."/>
            <person name="Probert I."/>
            <person name="Quesneville H."/>
            <person name="Raines C."/>
            <person name="Rensing S.A."/>
            <person name="Riano-Pachon D.M."/>
            <person name="Richier S."/>
            <person name="Rokitta S."/>
            <person name="Shiraiwa Y."/>
            <person name="Soanes D.M."/>
            <person name="van der Giezen M."/>
            <person name="Wahlund T.M."/>
            <person name="Williams B."/>
            <person name="Wilson W."/>
            <person name="Wolfe G."/>
            <person name="Wurch L.L."/>
        </authorList>
    </citation>
    <scope>NUCLEOTIDE SEQUENCE</scope>
</reference>
<dbReference type="RefSeq" id="XP_005770044.1">
    <property type="nucleotide sequence ID" value="XM_005769987.1"/>
</dbReference>
<proteinExistence type="predicted"/>
<organism evidence="2 3">
    <name type="scientific">Emiliania huxleyi (strain CCMP1516)</name>
    <dbReference type="NCBI Taxonomy" id="280463"/>
    <lineage>
        <taxon>Eukaryota</taxon>
        <taxon>Haptista</taxon>
        <taxon>Haptophyta</taxon>
        <taxon>Prymnesiophyceae</taxon>
        <taxon>Isochrysidales</taxon>
        <taxon>Noelaerhabdaceae</taxon>
        <taxon>Emiliania</taxon>
    </lineage>
</organism>
<dbReference type="GeneID" id="17263768"/>
<feature type="region of interest" description="Disordered" evidence="1">
    <location>
        <begin position="443"/>
        <end position="480"/>
    </location>
</feature>
<feature type="region of interest" description="Disordered" evidence="1">
    <location>
        <begin position="1"/>
        <end position="31"/>
    </location>
</feature>
<accession>A0A0D3J280</accession>
<feature type="region of interest" description="Disordered" evidence="1">
    <location>
        <begin position="766"/>
        <end position="888"/>
    </location>
</feature>
<feature type="compositionally biased region" description="Low complexity" evidence="1">
    <location>
        <begin position="845"/>
        <end position="865"/>
    </location>
</feature>
<evidence type="ECO:0000256" key="1">
    <source>
        <dbReference type="SAM" id="MobiDB-lite"/>
    </source>
</evidence>
<dbReference type="AlphaFoldDB" id="A0A0D3J280"/>
<reference evidence="2" key="2">
    <citation type="submission" date="2024-10" db="UniProtKB">
        <authorList>
            <consortium name="EnsemblProtists"/>
        </authorList>
    </citation>
    <scope>IDENTIFICATION</scope>
</reference>
<dbReference type="HOGENOM" id="CLU_307857_0_0_1"/>
<dbReference type="Proteomes" id="UP000013827">
    <property type="component" value="Unassembled WGS sequence"/>
</dbReference>
<dbReference type="EnsemblProtists" id="EOD17615">
    <property type="protein sequence ID" value="EOD17615"/>
    <property type="gene ID" value="EMIHUDRAFT_243911"/>
</dbReference>
<feature type="region of interest" description="Disordered" evidence="1">
    <location>
        <begin position="518"/>
        <end position="546"/>
    </location>
</feature>
<protein>
    <submittedName>
        <fullName evidence="2">Uncharacterized protein</fullName>
    </submittedName>
</protein>
<dbReference type="KEGG" id="ehx:EMIHUDRAFT_243911"/>
<keyword evidence="3" id="KW-1185">Reference proteome</keyword>
<feature type="compositionally biased region" description="Low complexity" evidence="1">
    <location>
        <begin position="872"/>
        <end position="888"/>
    </location>
</feature>
<feature type="compositionally biased region" description="Low complexity" evidence="1">
    <location>
        <begin position="1"/>
        <end position="11"/>
    </location>
</feature>
<evidence type="ECO:0000313" key="2">
    <source>
        <dbReference type="EnsemblProtists" id="EOD17615"/>
    </source>
</evidence>